<dbReference type="AlphaFoldDB" id="A0A411YKD3"/>
<dbReference type="InterPro" id="IPR038186">
    <property type="entry name" value="CHAD_dom_sf"/>
</dbReference>
<dbReference type="PANTHER" id="PTHR39339:SF1">
    <property type="entry name" value="CHAD DOMAIN-CONTAINING PROTEIN"/>
    <property type="match status" value="1"/>
</dbReference>
<evidence type="ECO:0000313" key="2">
    <source>
        <dbReference type="EMBL" id="QBI21640.1"/>
    </source>
</evidence>
<dbReference type="EMBL" id="CP036402">
    <property type="protein sequence ID" value="QBI21640.1"/>
    <property type="molecule type" value="Genomic_DNA"/>
</dbReference>
<dbReference type="InterPro" id="IPR007899">
    <property type="entry name" value="CHAD_dom"/>
</dbReference>
<organism evidence="2 3">
    <name type="scientific">Egibacter rhizosphaerae</name>
    <dbReference type="NCBI Taxonomy" id="1670831"/>
    <lineage>
        <taxon>Bacteria</taxon>
        <taxon>Bacillati</taxon>
        <taxon>Actinomycetota</taxon>
        <taxon>Nitriliruptoria</taxon>
        <taxon>Egibacterales</taxon>
        <taxon>Egibacteraceae</taxon>
        <taxon>Egibacter</taxon>
    </lineage>
</organism>
<dbReference type="PANTHER" id="PTHR39339">
    <property type="entry name" value="SLR1444 PROTEIN"/>
    <property type="match status" value="1"/>
</dbReference>
<reference evidence="2 3" key="1">
    <citation type="submission" date="2019-01" db="EMBL/GenBank/DDBJ databases">
        <title>Egibacter rhizosphaerae EGI 80759T.</title>
        <authorList>
            <person name="Chen D.-D."/>
            <person name="Tian Y."/>
            <person name="Jiao J.-Y."/>
            <person name="Zhang X.-T."/>
            <person name="Zhang Y.-G."/>
            <person name="Zhang Y."/>
            <person name="Xiao M."/>
            <person name="Shu W.-S."/>
            <person name="Li W.-J."/>
        </authorList>
    </citation>
    <scope>NUCLEOTIDE SEQUENCE [LARGE SCALE GENOMIC DNA]</scope>
    <source>
        <strain evidence="2 3">EGI 80759</strain>
    </source>
</reference>
<keyword evidence="3" id="KW-1185">Reference proteome</keyword>
<protein>
    <submittedName>
        <fullName evidence="2">CHAD domain-containing protein</fullName>
    </submittedName>
</protein>
<dbReference type="Gene3D" id="1.40.20.10">
    <property type="entry name" value="CHAD domain"/>
    <property type="match status" value="1"/>
</dbReference>
<dbReference type="KEGG" id="erz:ER308_20100"/>
<accession>A0A411YKD3</accession>
<sequence>MAFELEPVRPLPDEVRRVAGETLDDALGRLRGETGETLEMRIHEARKRTKEARAVLRLARPALGESAFRAHNRALRDAARLLSPVRDAQVLHTLVADHDVEAAAVDAPDPDAAERAAEALEARVRSEQGRLAQARTVQRTVEAIAEVRSGVAEWPLVGDRWRTIGPGLRRSWKLARDGMAEVARGRAAEARHEWRKRVKDTWYHLRLLTPLWPESLATEAEEAHRLSDLLGDVQDLAVLVHELGAGSDLALAEADREALSAWAARRQVPLLTEALRLGARVHAERPQAYEARMKAYWHAARETDPRAAEVAERVAAPRDRAPTASVALD</sequence>
<dbReference type="RefSeq" id="WP_131156632.1">
    <property type="nucleotide sequence ID" value="NZ_CP036402.1"/>
</dbReference>
<dbReference type="Proteomes" id="UP000291469">
    <property type="component" value="Chromosome"/>
</dbReference>
<evidence type="ECO:0000313" key="3">
    <source>
        <dbReference type="Proteomes" id="UP000291469"/>
    </source>
</evidence>
<name>A0A411YKD3_9ACTN</name>
<feature type="domain" description="CHAD" evidence="1">
    <location>
        <begin position="8"/>
        <end position="294"/>
    </location>
</feature>
<dbReference type="Pfam" id="PF05235">
    <property type="entry name" value="CHAD"/>
    <property type="match status" value="1"/>
</dbReference>
<dbReference type="PROSITE" id="PS51708">
    <property type="entry name" value="CHAD"/>
    <property type="match status" value="1"/>
</dbReference>
<proteinExistence type="predicted"/>
<evidence type="ECO:0000259" key="1">
    <source>
        <dbReference type="PROSITE" id="PS51708"/>
    </source>
</evidence>
<dbReference type="SMART" id="SM00880">
    <property type="entry name" value="CHAD"/>
    <property type="match status" value="1"/>
</dbReference>
<dbReference type="OrthoDB" id="9810907at2"/>
<gene>
    <name evidence="2" type="ORF">ER308_20100</name>
</gene>